<evidence type="ECO:0000313" key="4">
    <source>
        <dbReference type="Proteomes" id="UP001178281"/>
    </source>
</evidence>
<comment type="caution">
    <text evidence="3">The sequence shown here is derived from an EMBL/GenBank/DDBJ whole genome shotgun (WGS) entry which is preliminary data.</text>
</comment>
<dbReference type="InterPro" id="IPR013830">
    <property type="entry name" value="SGNH_hydro"/>
</dbReference>
<protein>
    <submittedName>
        <fullName evidence="3">SGNH/GDSL hydrolase family protein</fullName>
    </submittedName>
</protein>
<feature type="domain" description="SGNH hydrolase-type esterase" evidence="2">
    <location>
        <begin position="80"/>
        <end position="259"/>
    </location>
</feature>
<dbReference type="Pfam" id="PF13472">
    <property type="entry name" value="Lipase_GDSL_2"/>
    <property type="match status" value="1"/>
</dbReference>
<keyword evidence="1" id="KW-1133">Transmembrane helix</keyword>
<dbReference type="PANTHER" id="PTHR30383:SF5">
    <property type="entry name" value="SGNH HYDROLASE-TYPE ESTERASE DOMAIN-CONTAINING PROTEIN"/>
    <property type="match status" value="1"/>
</dbReference>
<keyword evidence="3" id="KW-0378">Hydrolase</keyword>
<feature type="transmembrane region" description="Helical" evidence="1">
    <location>
        <begin position="12"/>
        <end position="33"/>
    </location>
</feature>
<keyword evidence="1" id="KW-0812">Transmembrane</keyword>
<dbReference type="PANTHER" id="PTHR30383">
    <property type="entry name" value="THIOESTERASE 1/PROTEASE 1/LYSOPHOSPHOLIPASE L1"/>
    <property type="match status" value="1"/>
</dbReference>
<dbReference type="InterPro" id="IPR051532">
    <property type="entry name" value="Ester_Hydrolysis_Enzymes"/>
</dbReference>
<name>A0AA90NT64_9ACTN</name>
<dbReference type="RefSeq" id="WP_305112832.1">
    <property type="nucleotide sequence ID" value="NZ_JAUTIX010000009.1"/>
</dbReference>
<dbReference type="EMBL" id="JAUTIX010000009">
    <property type="protein sequence ID" value="MDP0400444.1"/>
    <property type="molecule type" value="Genomic_DNA"/>
</dbReference>
<evidence type="ECO:0000313" key="3">
    <source>
        <dbReference type="EMBL" id="MDP0400444.1"/>
    </source>
</evidence>
<evidence type="ECO:0000256" key="1">
    <source>
        <dbReference type="SAM" id="Phobius"/>
    </source>
</evidence>
<dbReference type="GO" id="GO:0004622">
    <property type="term" value="F:phosphatidylcholine lysophospholipase activity"/>
    <property type="evidence" value="ECO:0007669"/>
    <property type="project" value="TreeGrafter"/>
</dbReference>
<organism evidence="3 4">
    <name type="scientific">Tsukamurella strandjordii</name>
    <dbReference type="NCBI Taxonomy" id="147577"/>
    <lineage>
        <taxon>Bacteria</taxon>
        <taxon>Bacillati</taxon>
        <taxon>Actinomycetota</taxon>
        <taxon>Actinomycetes</taxon>
        <taxon>Mycobacteriales</taxon>
        <taxon>Tsukamurellaceae</taxon>
        <taxon>Tsukamurella</taxon>
    </lineage>
</organism>
<gene>
    <name evidence="3" type="ORF">Q7X28_21200</name>
</gene>
<keyword evidence="1" id="KW-0472">Membrane</keyword>
<dbReference type="CDD" id="cd01836">
    <property type="entry name" value="FeeA_FeeB_like"/>
    <property type="match status" value="1"/>
</dbReference>
<evidence type="ECO:0000259" key="2">
    <source>
        <dbReference type="Pfam" id="PF13472"/>
    </source>
</evidence>
<dbReference type="InterPro" id="IPR036514">
    <property type="entry name" value="SGNH_hydro_sf"/>
</dbReference>
<dbReference type="Proteomes" id="UP001178281">
    <property type="component" value="Unassembled WGS sequence"/>
</dbReference>
<dbReference type="InterPro" id="IPR006311">
    <property type="entry name" value="TAT_signal"/>
</dbReference>
<dbReference type="Gene3D" id="3.40.50.1110">
    <property type="entry name" value="SGNH hydrolase"/>
    <property type="match status" value="1"/>
</dbReference>
<dbReference type="PROSITE" id="PS51318">
    <property type="entry name" value="TAT"/>
    <property type="match status" value="1"/>
</dbReference>
<reference evidence="3" key="1">
    <citation type="submission" date="2023-08" db="EMBL/GenBank/DDBJ databases">
        <title>The draft genome of Tsukamurella strandjordii strain 050030.</title>
        <authorList>
            <person name="Zhao F."/>
            <person name="Feng Y."/>
            <person name="Zong Z."/>
        </authorList>
    </citation>
    <scope>NUCLEOTIDE SEQUENCE</scope>
    <source>
        <strain evidence="3">050030</strain>
    </source>
</reference>
<proteinExistence type="predicted"/>
<sequence>MGYTRRRFTRDALRTSAAAAGGAGATWGAYALLTKQARTARTVIPHRTDKAPSKDGVYYPGRDAVERPGPAHPADVKLMVFGDSTAAGLGVDDAEHTPGVLITRGLVAETGRTVQYACKAIVGATSKGLAGQIEAAFIAKQIPDVAVIIVGGNDVTALNGIEPSARRLGEAVRQLREAGAEVIVGTCPDIGVVTAIPQPLRSVIRRYGLQLAARQKAQVLAAGGHPVPFADTLTPEFLQAPERMFSPDNFHPSAAGYELAARLILPEVLAALGEWHGPLPSPPEVSEAADAQRITARLRRALRARD</sequence>
<dbReference type="SUPFAM" id="SSF52266">
    <property type="entry name" value="SGNH hydrolase"/>
    <property type="match status" value="1"/>
</dbReference>
<keyword evidence="4" id="KW-1185">Reference proteome</keyword>
<dbReference type="AlphaFoldDB" id="A0AA90NT64"/>
<accession>A0AA90NT64</accession>